<dbReference type="GO" id="GO:0005851">
    <property type="term" value="C:eukaryotic translation initiation factor 2B complex"/>
    <property type="evidence" value="ECO:0007669"/>
    <property type="project" value="TreeGrafter"/>
</dbReference>
<accession>A0A066V9A8</accession>
<dbReference type="OrthoDB" id="269919at2759"/>
<dbReference type="GO" id="GO:0005085">
    <property type="term" value="F:guanyl-nucleotide exchange factor activity"/>
    <property type="evidence" value="ECO:0007669"/>
    <property type="project" value="TreeGrafter"/>
</dbReference>
<dbReference type="GO" id="GO:0005829">
    <property type="term" value="C:cytosol"/>
    <property type="evidence" value="ECO:0007669"/>
    <property type="project" value="UniProtKB-SubCell"/>
</dbReference>
<dbReference type="PANTHER" id="PTHR45859">
    <property type="entry name" value="TRANSLATION INITIATION FACTOR EIF-2B SUBUNIT BETA"/>
    <property type="match status" value="1"/>
</dbReference>
<reference evidence="11 12" key="1">
    <citation type="submission" date="2014-05" db="EMBL/GenBank/DDBJ databases">
        <title>Draft genome sequence of a rare smut relative, Tilletiaria anomala UBC 951.</title>
        <authorList>
            <consortium name="DOE Joint Genome Institute"/>
            <person name="Toome M."/>
            <person name="Kuo A."/>
            <person name="Henrissat B."/>
            <person name="Lipzen A."/>
            <person name="Tritt A."/>
            <person name="Yoshinaga Y."/>
            <person name="Zane M."/>
            <person name="Barry K."/>
            <person name="Grigoriev I.V."/>
            <person name="Spatafora J.W."/>
            <person name="Aimea M.C."/>
        </authorList>
    </citation>
    <scope>NUCLEOTIDE SEQUENCE [LARGE SCALE GENOMIC DNA]</scope>
    <source>
        <strain evidence="11 12">UBC 951</strain>
    </source>
</reference>
<dbReference type="Pfam" id="PF01008">
    <property type="entry name" value="IF-2B"/>
    <property type="match status" value="1"/>
</dbReference>
<sequence length="571" mass="60362">MPSVQETSFCAVEQVIRDRSTLTVLRNLALQLQRRQLSGPSQVANATAKALRQVVSTSKFQDVEELVHIIRVAGRFLQDAQPGEQTVGNITLRVLHLLREEMKALITPMASNAHSEAPSPTLFSPTSTAPSTPGLSGPSSLIPSLSMLSMAGSSHSAHQKDPFDLLRPSLLSKRSESAFGSSFSISDLIGSAPGSSSACASGIASAIGSAASTDGSRTPGAPTSSQSTSLVGGASALFTRPSASRKGKRRSNDGTMMNFDDDDAEEEEASEDEDEDEDEQDEDEDGEEGGAGEDATMAPSTSASTSTVATKNILAQQGKVRLIAHQIKPLLIQAIQDLLDELETVNSNVARDARDHIHSGELVLTMGRSRTVEAFLKAAAKDRKFTVIVAETAPSYSGHQTARVLSAAGISTILVPDSSIFSMMPRVSKVVIGAHAVLANGGLLGEAGCAMTALAARNQSTPVVVCSGVYKVCPRWEWAVSTGQEGASGGRSAVSAGLGFAHPPASVLMFDDPKLHASVIEETEIVAPMLEYVKPQHVDVYITNVGEFPPSYVYRLIKENYHEEDLGSVEF</sequence>
<dbReference type="GO" id="GO:0003743">
    <property type="term" value="F:translation initiation factor activity"/>
    <property type="evidence" value="ECO:0007669"/>
    <property type="project" value="UniProtKB-KW"/>
</dbReference>
<dbReference type="GeneID" id="25265534"/>
<keyword evidence="4" id="KW-0396">Initiation factor</keyword>
<dbReference type="InterPro" id="IPR000649">
    <property type="entry name" value="IF-2B-related"/>
</dbReference>
<dbReference type="GO" id="GO:0016740">
    <property type="term" value="F:transferase activity"/>
    <property type="evidence" value="ECO:0007669"/>
    <property type="project" value="UniProtKB-KW"/>
</dbReference>
<dbReference type="STRING" id="1037660.A0A066V9A8"/>
<organism evidence="11 12">
    <name type="scientific">Tilletiaria anomala (strain ATCC 24038 / CBS 436.72 / UBC 951)</name>
    <dbReference type="NCBI Taxonomy" id="1037660"/>
    <lineage>
        <taxon>Eukaryota</taxon>
        <taxon>Fungi</taxon>
        <taxon>Dikarya</taxon>
        <taxon>Basidiomycota</taxon>
        <taxon>Ustilaginomycotina</taxon>
        <taxon>Exobasidiomycetes</taxon>
        <taxon>Georgefischeriales</taxon>
        <taxon>Tilletiariaceae</taxon>
        <taxon>Tilletiaria</taxon>
    </lineage>
</organism>
<dbReference type="SUPFAM" id="SSF100950">
    <property type="entry name" value="NagB/RpiA/CoA transferase-like"/>
    <property type="match status" value="1"/>
</dbReference>
<evidence type="ECO:0000256" key="4">
    <source>
        <dbReference type="ARBA" id="ARBA00022540"/>
    </source>
</evidence>
<keyword evidence="3" id="KW-0963">Cytoplasm</keyword>
<evidence type="ECO:0000256" key="2">
    <source>
        <dbReference type="ARBA" id="ARBA00007251"/>
    </source>
</evidence>
<keyword evidence="11" id="KW-0808">Transferase</keyword>
<feature type="compositionally biased region" description="Low complexity" evidence="10">
    <location>
        <begin position="293"/>
        <end position="306"/>
    </location>
</feature>
<evidence type="ECO:0000313" key="12">
    <source>
        <dbReference type="Proteomes" id="UP000027361"/>
    </source>
</evidence>
<dbReference type="PANTHER" id="PTHR45859:SF1">
    <property type="entry name" value="TRANSLATION INITIATION FACTOR EIF-2B SUBUNIT BETA"/>
    <property type="match status" value="1"/>
</dbReference>
<dbReference type="RefSeq" id="XP_013239776.1">
    <property type="nucleotide sequence ID" value="XM_013384322.1"/>
</dbReference>
<dbReference type="OMA" id="WQTTHEL"/>
<comment type="subunit">
    <text evidence="8">Component of the translation initiation factor 2B (eIF2B) complex which is a heterodecamer of two sets of five different subunits: alpha, beta, gamma, delta and epsilon. Subunits alpha, beta and delta comprise a regulatory subcomplex and subunits epsilon and gamma comprise a catalytic subcomplex. Within the complex, the hexameric regulatory complex resides at the center, with the two heterodimeric catalytic subcomplexes bound on opposite sides.</text>
</comment>
<comment type="subcellular location">
    <subcellularLocation>
        <location evidence="1">Cytoplasm</location>
        <location evidence="1">Cytosol</location>
    </subcellularLocation>
</comment>
<evidence type="ECO:0000256" key="3">
    <source>
        <dbReference type="ARBA" id="ARBA00022490"/>
    </source>
</evidence>
<proteinExistence type="inferred from homology"/>
<dbReference type="InterPro" id="IPR051855">
    <property type="entry name" value="eIF2B_beta_subunit"/>
</dbReference>
<keyword evidence="12" id="KW-1185">Reference proteome</keyword>
<evidence type="ECO:0000256" key="1">
    <source>
        <dbReference type="ARBA" id="ARBA00004514"/>
    </source>
</evidence>
<dbReference type="InterPro" id="IPR037171">
    <property type="entry name" value="NagB/RpiA_transferase-like"/>
</dbReference>
<evidence type="ECO:0000256" key="9">
    <source>
        <dbReference type="RuleBase" id="RU003814"/>
    </source>
</evidence>
<keyword evidence="5" id="KW-0648">Protein biosynthesis</keyword>
<dbReference type="FunCoup" id="A0A066V9A8">
    <property type="interactions" value="346"/>
</dbReference>
<evidence type="ECO:0000256" key="6">
    <source>
        <dbReference type="ARBA" id="ARBA00044122"/>
    </source>
</evidence>
<dbReference type="InterPro" id="IPR042529">
    <property type="entry name" value="IF_2B-like_C"/>
</dbReference>
<dbReference type="HOGENOM" id="CLU_016218_4_3_1"/>
<feature type="region of interest" description="Disordered" evidence="10">
    <location>
        <begin position="209"/>
        <end position="306"/>
    </location>
</feature>
<feature type="compositionally biased region" description="Low complexity" evidence="10">
    <location>
        <begin position="118"/>
        <end position="140"/>
    </location>
</feature>
<gene>
    <name evidence="11" type="ORF">K437DRAFT_260386</name>
</gene>
<evidence type="ECO:0000256" key="10">
    <source>
        <dbReference type="SAM" id="MobiDB-lite"/>
    </source>
</evidence>
<dbReference type="EMBL" id="JMSN01000221">
    <property type="protein sequence ID" value="KDN35319.1"/>
    <property type="molecule type" value="Genomic_DNA"/>
</dbReference>
<feature type="compositionally biased region" description="Polar residues" evidence="10">
    <location>
        <begin position="213"/>
        <end position="230"/>
    </location>
</feature>
<evidence type="ECO:0000256" key="5">
    <source>
        <dbReference type="ARBA" id="ARBA00022917"/>
    </source>
</evidence>
<evidence type="ECO:0000256" key="8">
    <source>
        <dbReference type="ARBA" id="ARBA00046432"/>
    </source>
</evidence>
<evidence type="ECO:0000256" key="7">
    <source>
        <dbReference type="ARBA" id="ARBA00044228"/>
    </source>
</evidence>
<dbReference type="Gene3D" id="3.40.50.10470">
    <property type="entry name" value="Translation initiation factor eif-2b, domain 2"/>
    <property type="match status" value="1"/>
</dbReference>
<dbReference type="AlphaFoldDB" id="A0A066V9A8"/>
<protein>
    <recommendedName>
        <fullName evidence="6">Translation initiation factor eIF2B subunit beta</fullName>
    </recommendedName>
    <alternativeName>
        <fullName evidence="7">eIF2B GDP-GTP exchange factor subunit beta</fullName>
    </alternativeName>
</protein>
<evidence type="ECO:0000313" key="11">
    <source>
        <dbReference type="EMBL" id="KDN35319.1"/>
    </source>
</evidence>
<name>A0A066V9A8_TILAU</name>
<comment type="similarity">
    <text evidence="2 9">Belongs to the eIF-2B alpha/beta/delta subunits family.</text>
</comment>
<feature type="region of interest" description="Disordered" evidence="10">
    <location>
        <begin position="111"/>
        <end position="140"/>
    </location>
</feature>
<feature type="compositionally biased region" description="Acidic residues" evidence="10">
    <location>
        <begin position="259"/>
        <end position="291"/>
    </location>
</feature>
<dbReference type="Proteomes" id="UP000027361">
    <property type="component" value="Unassembled WGS sequence"/>
</dbReference>
<comment type="caution">
    <text evidence="11">The sequence shown here is derived from an EMBL/GenBank/DDBJ whole genome shotgun (WGS) entry which is preliminary data.</text>
</comment>
<dbReference type="InParanoid" id="A0A066V9A8"/>